<keyword evidence="4" id="KW-1185">Reference proteome</keyword>
<evidence type="ECO:0000256" key="1">
    <source>
        <dbReference type="SAM" id="Phobius"/>
    </source>
</evidence>
<sequence length="805" mass="87563">MFPPLRPLLVLLFVAYAAFAFSPLLAAPPDQSADIILHARPGYEGAFRVGAWLPVVVELENAGPDREVEVRVGTREGAQYVVALSLPHNSHKTVMVYTHMTSNARRLLVRLFADGQEVTSEQLELVAANQRTRMVGLVSGPGAALRAPTRLPDGTSLLGLYLDPPDLPDHALGLSGFDALVFEDVATAELTPEQLEALHGWVLRGGHLLLSGGNELPTMLANLPPALQPVSVSEVERWPSVALLGSEARTGDLPLAQLQPRSDAVGRSAYPLPLANLAATAPLALEQHVGQGRVTALSMPLAHPALLGWENSPQLWFDLLRPATTLPPGFAPDHMSSNSFIENNLAATLTSLPALEFPPLGLLLGLVATYIILVGPGTYFVLRRLDRQDLGWIVVPALTLLFAIITYAWGYQQRGGDLLFNQVVLIQPSEEGVAQVRSFIGIFSPVQRAYHIQVSDQHNTNTRPLLRPVSIHGPWELGGSNASGFYMQKASATAQVREFSVAQWAMRALASDSSMPFGPLEATVERQGEQLVGRMHNSSALMLYDVTFIQGEQVARLGDATPGATLSGTLLPPQVEARRFFGPHIPLGYLLYGQDLDSENPYMGMTMQPDIQQRMRIVESLFSYGPSVRGGQPIMLAWADFSPLQVNADMARSSSKQLALITLNPQLDLGPNPIQLEPGWLQARFESSVENSCFGTSPGVSLSNRPASIQLQLPRDLYGLQVQELSLITSTDGPWQPSTLVELYDWQAATWDAQDTTQRESRIANPQRYLGSHGMLRVRVSGEVAPGNFHCVYVDAKLVGEKLLP</sequence>
<organism evidence="3 4">
    <name type="scientific">Candidatus Viridilinea mediisalina</name>
    <dbReference type="NCBI Taxonomy" id="2024553"/>
    <lineage>
        <taxon>Bacteria</taxon>
        <taxon>Bacillati</taxon>
        <taxon>Chloroflexota</taxon>
        <taxon>Chloroflexia</taxon>
        <taxon>Chloroflexales</taxon>
        <taxon>Chloroflexineae</taxon>
        <taxon>Oscillochloridaceae</taxon>
        <taxon>Candidatus Viridilinea</taxon>
    </lineage>
</organism>
<feature type="transmembrane region" description="Helical" evidence="1">
    <location>
        <begin position="360"/>
        <end position="382"/>
    </location>
</feature>
<dbReference type="Proteomes" id="UP000220527">
    <property type="component" value="Unassembled WGS sequence"/>
</dbReference>
<comment type="caution">
    <text evidence="3">The sequence shown here is derived from an EMBL/GenBank/DDBJ whole genome shotgun (WGS) entry which is preliminary data.</text>
</comment>
<gene>
    <name evidence="3" type="ORF">CJ255_18055</name>
</gene>
<feature type="signal peptide" evidence="2">
    <location>
        <begin position="1"/>
        <end position="26"/>
    </location>
</feature>
<evidence type="ECO:0000313" key="4">
    <source>
        <dbReference type="Proteomes" id="UP000220527"/>
    </source>
</evidence>
<feature type="chain" id="PRO_5012495645" description="DUF4350 domain-containing protein" evidence="2">
    <location>
        <begin position="27"/>
        <end position="805"/>
    </location>
</feature>
<dbReference type="AlphaFoldDB" id="A0A2A6RFI3"/>
<keyword evidence="1" id="KW-1133">Transmembrane helix</keyword>
<evidence type="ECO:0000256" key="2">
    <source>
        <dbReference type="SAM" id="SignalP"/>
    </source>
</evidence>
<evidence type="ECO:0008006" key="5">
    <source>
        <dbReference type="Google" id="ProtNLM"/>
    </source>
</evidence>
<dbReference type="RefSeq" id="WP_097645493.1">
    <property type="nucleotide sequence ID" value="NZ_NQWI01000121.1"/>
</dbReference>
<dbReference type="InterPro" id="IPR029062">
    <property type="entry name" value="Class_I_gatase-like"/>
</dbReference>
<feature type="transmembrane region" description="Helical" evidence="1">
    <location>
        <begin position="389"/>
        <end position="410"/>
    </location>
</feature>
<protein>
    <recommendedName>
        <fullName evidence="5">DUF4350 domain-containing protein</fullName>
    </recommendedName>
</protein>
<accession>A0A2A6RFI3</accession>
<evidence type="ECO:0000313" key="3">
    <source>
        <dbReference type="EMBL" id="PDW01639.1"/>
    </source>
</evidence>
<dbReference type="SUPFAM" id="SSF52317">
    <property type="entry name" value="Class I glutamine amidotransferase-like"/>
    <property type="match status" value="1"/>
</dbReference>
<dbReference type="OrthoDB" id="137965at2"/>
<name>A0A2A6RFI3_9CHLR</name>
<keyword evidence="1" id="KW-0472">Membrane</keyword>
<reference evidence="4" key="1">
    <citation type="submission" date="2017-08" db="EMBL/GenBank/DDBJ databases">
        <authorList>
            <person name="Grouzdev D.S."/>
            <person name="Gaisin V.A."/>
            <person name="Rysina M.S."/>
            <person name="Gorlenko V.M."/>
        </authorList>
    </citation>
    <scope>NUCLEOTIDE SEQUENCE [LARGE SCALE GENOMIC DNA]</scope>
    <source>
        <strain evidence="4">Kir15-3F</strain>
    </source>
</reference>
<keyword evidence="2" id="KW-0732">Signal</keyword>
<proteinExistence type="predicted"/>
<keyword evidence="1" id="KW-0812">Transmembrane</keyword>
<dbReference type="Gene3D" id="3.40.50.880">
    <property type="match status" value="1"/>
</dbReference>
<dbReference type="EMBL" id="NQWI01000121">
    <property type="protein sequence ID" value="PDW01639.1"/>
    <property type="molecule type" value="Genomic_DNA"/>
</dbReference>